<feature type="domain" description="Ketosynthase family 3 (KS3)" evidence="7">
    <location>
        <begin position="34"/>
        <end position="458"/>
    </location>
</feature>
<dbReference type="Pfam" id="PF16197">
    <property type="entry name" value="KAsynt_C_assoc"/>
    <property type="match status" value="1"/>
</dbReference>
<feature type="active site" description="Proton acceptor; for dehydratase activity" evidence="6">
    <location>
        <position position="646"/>
    </location>
</feature>
<organism evidence="9 10">
    <name type="scientific">Pseudomonas fluorescens</name>
    <dbReference type="NCBI Taxonomy" id="294"/>
    <lineage>
        <taxon>Bacteria</taxon>
        <taxon>Pseudomonadati</taxon>
        <taxon>Pseudomonadota</taxon>
        <taxon>Gammaproteobacteria</taxon>
        <taxon>Pseudomonadales</taxon>
        <taxon>Pseudomonadaceae</taxon>
        <taxon>Pseudomonas</taxon>
    </lineage>
</organism>
<dbReference type="GO" id="GO:0071770">
    <property type="term" value="P:DIM/DIP cell wall layer assembly"/>
    <property type="evidence" value="ECO:0007669"/>
    <property type="project" value="TreeGrafter"/>
</dbReference>
<evidence type="ECO:0000256" key="1">
    <source>
        <dbReference type="ARBA" id="ARBA00006484"/>
    </source>
</evidence>
<dbReference type="SMART" id="SM00825">
    <property type="entry name" value="PKS_KS"/>
    <property type="match status" value="1"/>
</dbReference>
<dbReference type="InterPro" id="IPR014031">
    <property type="entry name" value="Ketoacyl_synth_C"/>
</dbReference>
<dbReference type="Gene3D" id="3.10.129.110">
    <property type="entry name" value="Polyketide synthase dehydratase"/>
    <property type="match status" value="1"/>
</dbReference>
<dbReference type="CDD" id="cd08953">
    <property type="entry name" value="KR_2_SDR_x"/>
    <property type="match status" value="1"/>
</dbReference>
<comment type="caution">
    <text evidence="9">The sequence shown here is derived from an EMBL/GenBank/DDBJ whole genome shotgun (WGS) entry which is preliminary data.</text>
</comment>
<dbReference type="InterPro" id="IPR014030">
    <property type="entry name" value="Ketoacyl_synth_N"/>
</dbReference>
<dbReference type="Pfam" id="PF00109">
    <property type="entry name" value="ketoacyl-synt"/>
    <property type="match status" value="1"/>
</dbReference>
<evidence type="ECO:0000313" key="10">
    <source>
        <dbReference type="Proteomes" id="UP000610293"/>
    </source>
</evidence>
<dbReference type="InterPro" id="IPR049551">
    <property type="entry name" value="PKS_DH_C"/>
</dbReference>
<dbReference type="SMART" id="SM00826">
    <property type="entry name" value="PKS_DH"/>
    <property type="match status" value="1"/>
</dbReference>
<protein>
    <submittedName>
        <fullName evidence="9">SDR family NAD(P)-dependent oxidoreductase</fullName>
    </submittedName>
</protein>
<name>A0AAE2PTD7_PSEFL</name>
<comment type="similarity">
    <text evidence="1">Belongs to the short-chain dehydrogenases/reductases (SDR) family.</text>
</comment>
<dbReference type="InterPro" id="IPR049900">
    <property type="entry name" value="PKS_mFAS_DH"/>
</dbReference>
<keyword evidence="3" id="KW-0597">Phosphoprotein</keyword>
<dbReference type="InterPro" id="IPR036291">
    <property type="entry name" value="NAD(P)-bd_dom_sf"/>
</dbReference>
<dbReference type="InterPro" id="IPR013968">
    <property type="entry name" value="PKS_KR"/>
</dbReference>
<dbReference type="GO" id="GO:0004312">
    <property type="term" value="F:fatty acid synthase activity"/>
    <property type="evidence" value="ECO:0007669"/>
    <property type="project" value="TreeGrafter"/>
</dbReference>
<evidence type="ECO:0000259" key="7">
    <source>
        <dbReference type="PROSITE" id="PS52004"/>
    </source>
</evidence>
<dbReference type="Pfam" id="PF14765">
    <property type="entry name" value="PS-DH"/>
    <property type="match status" value="1"/>
</dbReference>
<dbReference type="InterPro" id="IPR016039">
    <property type="entry name" value="Thiolase-like"/>
</dbReference>
<reference evidence="9" key="1">
    <citation type="journal article" date="2020" name="FEMS Microbiol. Ecol.">
        <title>Temporal dynamics of bacterial communities during seed development and maturation.</title>
        <authorList>
            <person name="Chesneau G."/>
            <person name="Torres-Cortes G."/>
            <person name="Briand M."/>
            <person name="Darrasse A."/>
            <person name="Preveaux A."/>
            <person name="Marais C."/>
            <person name="Jacques M.A."/>
            <person name="Shade A."/>
            <person name="Barret M."/>
        </authorList>
    </citation>
    <scope>NUCLEOTIDE SEQUENCE</scope>
    <source>
        <strain evidence="9">CFBP13533</strain>
    </source>
</reference>
<dbReference type="PROSITE" id="PS52019">
    <property type="entry name" value="PKS_MFAS_DH"/>
    <property type="match status" value="1"/>
</dbReference>
<comment type="function">
    <text evidence="5">Involved in production of the polyketide antibiotic thailandamide.</text>
</comment>
<dbReference type="GO" id="GO:0005737">
    <property type="term" value="C:cytoplasm"/>
    <property type="evidence" value="ECO:0007669"/>
    <property type="project" value="TreeGrafter"/>
</dbReference>
<dbReference type="PROSITE" id="PS52004">
    <property type="entry name" value="KS3_2"/>
    <property type="match status" value="1"/>
</dbReference>
<dbReference type="GO" id="GO:0005886">
    <property type="term" value="C:plasma membrane"/>
    <property type="evidence" value="ECO:0007669"/>
    <property type="project" value="TreeGrafter"/>
</dbReference>
<dbReference type="SUPFAM" id="SSF53901">
    <property type="entry name" value="Thiolase-like"/>
    <property type="match status" value="1"/>
</dbReference>
<evidence type="ECO:0000256" key="4">
    <source>
        <dbReference type="ARBA" id="ARBA00022679"/>
    </source>
</evidence>
<keyword evidence="2" id="KW-0596">Phosphopantetheine</keyword>
<evidence type="ECO:0000256" key="6">
    <source>
        <dbReference type="PROSITE-ProRule" id="PRU01363"/>
    </source>
</evidence>
<dbReference type="InterPro" id="IPR057326">
    <property type="entry name" value="KR_dom"/>
</dbReference>
<evidence type="ECO:0000256" key="5">
    <source>
        <dbReference type="ARBA" id="ARBA00054155"/>
    </source>
</evidence>
<dbReference type="InterPro" id="IPR049552">
    <property type="entry name" value="PKS_DH_N"/>
</dbReference>
<dbReference type="InterPro" id="IPR050091">
    <property type="entry name" value="PKS_NRPS_Biosynth_Enz"/>
</dbReference>
<feature type="region of interest" description="N-terminal hotdog fold" evidence="6">
    <location>
        <begin position="609"/>
        <end position="732"/>
    </location>
</feature>
<dbReference type="SUPFAM" id="SSF51735">
    <property type="entry name" value="NAD(P)-binding Rossmann-fold domains"/>
    <property type="match status" value="2"/>
</dbReference>
<gene>
    <name evidence="9" type="ORF">IFU03_00005</name>
</gene>
<dbReference type="Gene3D" id="1.10.1240.100">
    <property type="match status" value="1"/>
</dbReference>
<dbReference type="GO" id="GO:0006633">
    <property type="term" value="P:fatty acid biosynthetic process"/>
    <property type="evidence" value="ECO:0007669"/>
    <property type="project" value="TreeGrafter"/>
</dbReference>
<feature type="non-terminal residue" evidence="9">
    <location>
        <position position="1416"/>
    </location>
</feature>
<dbReference type="SMART" id="SM00822">
    <property type="entry name" value="PKS_KR"/>
    <property type="match status" value="1"/>
</dbReference>
<evidence type="ECO:0000259" key="8">
    <source>
        <dbReference type="PROSITE" id="PS52019"/>
    </source>
</evidence>
<dbReference type="CDD" id="cd00833">
    <property type="entry name" value="PKS"/>
    <property type="match status" value="1"/>
</dbReference>
<proteinExistence type="inferred from homology"/>
<dbReference type="PANTHER" id="PTHR43775:SF37">
    <property type="entry name" value="SI:DKEY-61P9.11"/>
    <property type="match status" value="1"/>
</dbReference>
<accession>A0AAE2PTD7</accession>
<dbReference type="Gene3D" id="3.40.50.720">
    <property type="entry name" value="NAD(P)-binding Rossmann-like Domain"/>
    <property type="match status" value="1"/>
</dbReference>
<feature type="domain" description="PKS/mFAS DH" evidence="8">
    <location>
        <begin position="609"/>
        <end position="887"/>
    </location>
</feature>
<keyword evidence="4" id="KW-0808">Transferase</keyword>
<dbReference type="FunFam" id="3.40.47.10:FF:000019">
    <property type="entry name" value="Polyketide synthase type I"/>
    <property type="match status" value="1"/>
</dbReference>
<dbReference type="EMBL" id="JACYNJ010000001">
    <property type="protein sequence ID" value="MBD8268127.1"/>
    <property type="molecule type" value="Genomic_DNA"/>
</dbReference>
<dbReference type="InterPro" id="IPR020807">
    <property type="entry name" value="PKS_DH"/>
</dbReference>
<dbReference type="InterPro" id="IPR020841">
    <property type="entry name" value="PKS_Beta-ketoAc_synthase_dom"/>
</dbReference>
<evidence type="ECO:0000313" key="9">
    <source>
        <dbReference type="EMBL" id="MBD8268127.1"/>
    </source>
</evidence>
<evidence type="ECO:0000256" key="3">
    <source>
        <dbReference type="ARBA" id="ARBA00022553"/>
    </source>
</evidence>
<dbReference type="RefSeq" id="WP_191955136.1">
    <property type="nucleotide sequence ID" value="NZ_JACYNJ010000001.1"/>
</dbReference>
<evidence type="ECO:0000256" key="2">
    <source>
        <dbReference type="ARBA" id="ARBA00022450"/>
    </source>
</evidence>
<dbReference type="Pfam" id="PF08659">
    <property type="entry name" value="KR"/>
    <property type="match status" value="1"/>
</dbReference>
<feature type="active site" description="Proton donor; for dehydratase activity" evidence="6">
    <location>
        <position position="805"/>
    </location>
</feature>
<dbReference type="InterPro" id="IPR042104">
    <property type="entry name" value="PKS_dehydratase_sf"/>
</dbReference>
<dbReference type="Proteomes" id="UP000610293">
    <property type="component" value="Unassembled WGS sequence"/>
</dbReference>
<dbReference type="PANTHER" id="PTHR43775">
    <property type="entry name" value="FATTY ACID SYNTHASE"/>
    <property type="match status" value="1"/>
</dbReference>
<sequence>MKNRLSSLIRRLAGPAQTAGSASEPATTEQPLHTGDIAIIGMACRVPGAGDYHRFWENLASVRDSVTEIPPSRWDWRAVWGDATTEIDKSHARHAGCIDDVEAFDARFFGIAPASARIMDPQQRIMLELSWACLEDAGVVPSSLAGSRTGVFVAAFNHDYKQLLESAGLPIDAHHSTGNAAAVIANRISHFYDLHGPSVLVDTACSGSLSAIHQAVQSLRLGETELALAGGVNLLLTPDRHIAFAKTGMLSPTGACKSFDEAADGYVRSEGAGLLLLKHMAKALADGDPIHGVIKGSAVNHSGKTHTLTYPSSAAQAQVIEQALGDAKVLASSVSYVEAHGTGTPKGDPIEIQGLRQAFCPHASDPQTCGLGSAKSNIGHLEAAAGVAGVIKVLLSFKAGQLAPLCHFSTLSSRIDLHGSPFYPVTRLQPWQPASGVRRAGVSSFGFGGTNGHLILEEPPARAKVAEPARPGWLIALSAKTPASLRGQCRALHDWLQGDGAQVSLAQLSQALLTGREHLACRQAWVVGGHDALMEQLLAASQTEVQASEVDEQHAQARQLDAARLIDTLSTLAQEPSTYLTQLQALAKHYRCAVPIAFTRLFSGQPRRHLGVPGYAFARDRFWLPTRQADLLEYRLQRNDPCIRDHVIAGQHRVAGAVTLAVAARAWGALPGTGWRASQVAWLQALDVSPQGASLHVILRPTRADATDFEVCVDGLAHPLCSGTLAPHHGEETQRDLRALRRGHPDPWLAGEALYDQLRNVGMPYGPTYRALQHCHVQGDQSLLALAVVPAGAANTLPFSPVALDAAFQAAVLLAVRRSGEHARLGFSVGQLHLSARLPERCWVHVTSAAADAQQCRFDIEWIAEDGRVCAVAKDFVLKAAPARAEAPPKAQVHSVQWCALEPVEDVFVEQQRRTLVICADPVQAQAWSDESAQTSVLVGAVEWGAEQWRAALENAGAFERLVWLAPVPSGEAWCAQTVIEAQEHGVMALFALCQGLLKWRKREHALQLLVVTRQALQVIPGELHDPTHAPVHGLAGTLANECPAWQVRMVDLPLAPMEAPVPLAPLTALPPGASAAWREGQWYRQVLLKVDYPLAPPVYRKGGCYVIVGGAGGIGVAWTQRLIADYQAQVYWIGRRPLDTSIRADIERLASEGPAPIYLSADARDPQALRDALAWVQGRHDQVHGVIHAAMVMRGKSIERMSREEFGQVLEAKVDTGAALAEALQGLPLDFLVFFSSINAFERSPNQSNYAAGCCFIDELGAYLAQRLACPVAVLDWGYWEDAGALAGSPALEVLRERTGAGLIGLSAAMGVVDLALSRPWPRLAGTGQRARAPLALECPQQMISLMPRETEPAADMLTSFATAIEGRGSLQLRGGLMLESWHSLLCQVLLVQLQAAGLFDQLAPQTTEALYQRL</sequence>
<feature type="region of interest" description="C-terminal hotdog fold" evidence="6">
    <location>
        <begin position="745"/>
        <end position="887"/>
    </location>
</feature>
<dbReference type="Pfam" id="PF21089">
    <property type="entry name" value="PKS_DH_N"/>
    <property type="match status" value="1"/>
</dbReference>
<dbReference type="Gene3D" id="3.40.47.10">
    <property type="match status" value="1"/>
</dbReference>
<dbReference type="InterPro" id="IPR032821">
    <property type="entry name" value="PKS_assoc"/>
</dbReference>
<dbReference type="Pfam" id="PF02801">
    <property type="entry name" value="Ketoacyl-synt_C"/>
    <property type="match status" value="1"/>
</dbReference>